<dbReference type="OrthoDB" id="8693905at2759"/>
<evidence type="ECO:0000256" key="3">
    <source>
        <dbReference type="ARBA" id="ARBA00022777"/>
    </source>
</evidence>
<name>A0A9P6RWS5_9FUNG</name>
<dbReference type="GO" id="GO:0005524">
    <property type="term" value="F:ATP binding"/>
    <property type="evidence" value="ECO:0007669"/>
    <property type="project" value="UniProtKB-UniRule"/>
</dbReference>
<evidence type="ECO:0000256" key="4">
    <source>
        <dbReference type="ARBA" id="ARBA00022840"/>
    </source>
</evidence>
<dbReference type="InterPro" id="IPR017441">
    <property type="entry name" value="Protein_kinase_ATP_BS"/>
</dbReference>
<dbReference type="SUPFAM" id="SSF56112">
    <property type="entry name" value="Protein kinase-like (PK-like)"/>
    <property type="match status" value="1"/>
</dbReference>
<dbReference type="PANTHER" id="PTHR48016">
    <property type="entry name" value="MAP KINASE KINASE KINASE SSK2-RELATED-RELATED"/>
    <property type="match status" value="1"/>
</dbReference>
<accession>A0A9P6RWS5</accession>
<dbReference type="InterPro" id="IPR000719">
    <property type="entry name" value="Prot_kinase_dom"/>
</dbReference>
<organism evidence="7 8">
    <name type="scientific">Dissophora globulifera</name>
    <dbReference type="NCBI Taxonomy" id="979702"/>
    <lineage>
        <taxon>Eukaryota</taxon>
        <taxon>Fungi</taxon>
        <taxon>Fungi incertae sedis</taxon>
        <taxon>Mucoromycota</taxon>
        <taxon>Mortierellomycotina</taxon>
        <taxon>Mortierellomycetes</taxon>
        <taxon>Mortierellales</taxon>
        <taxon>Mortierellaceae</taxon>
        <taxon>Dissophora</taxon>
    </lineage>
</organism>
<evidence type="ECO:0000256" key="5">
    <source>
        <dbReference type="PROSITE-ProRule" id="PRU10141"/>
    </source>
</evidence>
<evidence type="ECO:0000313" key="8">
    <source>
        <dbReference type="Proteomes" id="UP000738325"/>
    </source>
</evidence>
<dbReference type="GO" id="GO:0005737">
    <property type="term" value="C:cytoplasm"/>
    <property type="evidence" value="ECO:0007669"/>
    <property type="project" value="TreeGrafter"/>
</dbReference>
<dbReference type="GO" id="GO:0004709">
    <property type="term" value="F:MAP kinase kinase kinase activity"/>
    <property type="evidence" value="ECO:0007669"/>
    <property type="project" value="TreeGrafter"/>
</dbReference>
<evidence type="ECO:0000256" key="2">
    <source>
        <dbReference type="ARBA" id="ARBA00022741"/>
    </source>
</evidence>
<dbReference type="PANTHER" id="PTHR48016:SF4">
    <property type="entry name" value="PROTEIN KINASE DOMAIN-CONTAINING PROTEIN"/>
    <property type="match status" value="1"/>
</dbReference>
<dbReference type="AlphaFoldDB" id="A0A9P6RWS5"/>
<gene>
    <name evidence="7" type="ORF">BGZ99_006887</name>
</gene>
<sequence length="88" mass="9559">MATGSSKVGNILLGNCIGKGAFGSVWRGINLDTATTVAVKQINLSDIPPAELDNIMMEIDLLKKLNHANIVKYYGFYKTSDCLNIILE</sequence>
<evidence type="ECO:0000259" key="6">
    <source>
        <dbReference type="PROSITE" id="PS50011"/>
    </source>
</evidence>
<dbReference type="EMBL" id="JAAAIP010000048">
    <property type="protein sequence ID" value="KAG0327780.1"/>
    <property type="molecule type" value="Genomic_DNA"/>
</dbReference>
<keyword evidence="8" id="KW-1185">Reference proteome</keyword>
<dbReference type="Pfam" id="PF00069">
    <property type="entry name" value="Pkinase"/>
    <property type="match status" value="1"/>
</dbReference>
<dbReference type="Gene3D" id="3.30.200.20">
    <property type="entry name" value="Phosphorylase Kinase, domain 1"/>
    <property type="match status" value="1"/>
</dbReference>
<dbReference type="InterPro" id="IPR050538">
    <property type="entry name" value="MAP_kinase_kinase_kinase"/>
</dbReference>
<protein>
    <recommendedName>
        <fullName evidence="6">Protein kinase domain-containing protein</fullName>
    </recommendedName>
</protein>
<dbReference type="PROSITE" id="PS50011">
    <property type="entry name" value="PROTEIN_KINASE_DOM"/>
    <property type="match status" value="1"/>
</dbReference>
<dbReference type="PROSITE" id="PS00107">
    <property type="entry name" value="PROTEIN_KINASE_ATP"/>
    <property type="match status" value="1"/>
</dbReference>
<keyword evidence="1" id="KW-0808">Transferase</keyword>
<dbReference type="Proteomes" id="UP000738325">
    <property type="component" value="Unassembled WGS sequence"/>
</dbReference>
<evidence type="ECO:0000313" key="7">
    <source>
        <dbReference type="EMBL" id="KAG0327780.1"/>
    </source>
</evidence>
<reference evidence="7" key="1">
    <citation type="journal article" date="2020" name="Fungal Divers.">
        <title>Resolving the Mortierellaceae phylogeny through synthesis of multi-gene phylogenetics and phylogenomics.</title>
        <authorList>
            <person name="Vandepol N."/>
            <person name="Liber J."/>
            <person name="Desiro A."/>
            <person name="Na H."/>
            <person name="Kennedy M."/>
            <person name="Barry K."/>
            <person name="Grigoriev I.V."/>
            <person name="Miller A.N."/>
            <person name="O'Donnell K."/>
            <person name="Stajich J.E."/>
            <person name="Bonito G."/>
        </authorList>
    </citation>
    <scope>NUCLEOTIDE SEQUENCE</scope>
    <source>
        <strain evidence="7">REB-010B</strain>
    </source>
</reference>
<dbReference type="InterPro" id="IPR011009">
    <property type="entry name" value="Kinase-like_dom_sf"/>
</dbReference>
<feature type="domain" description="Protein kinase" evidence="6">
    <location>
        <begin position="11"/>
        <end position="88"/>
    </location>
</feature>
<keyword evidence="2 5" id="KW-0547">Nucleotide-binding</keyword>
<feature type="binding site" evidence="5">
    <location>
        <position position="40"/>
    </location>
    <ligand>
        <name>ATP</name>
        <dbReference type="ChEBI" id="CHEBI:30616"/>
    </ligand>
</feature>
<evidence type="ECO:0000256" key="1">
    <source>
        <dbReference type="ARBA" id="ARBA00022679"/>
    </source>
</evidence>
<comment type="caution">
    <text evidence="7">The sequence shown here is derived from an EMBL/GenBank/DDBJ whole genome shotgun (WGS) entry which is preliminary data.</text>
</comment>
<proteinExistence type="predicted"/>
<keyword evidence="4 5" id="KW-0067">ATP-binding</keyword>
<keyword evidence="3" id="KW-0418">Kinase</keyword>